<dbReference type="PANTHER" id="PTHR38425">
    <property type="entry name" value="LONG CHRONOLOGICAL LIFESPAN PROTEIN 2"/>
    <property type="match status" value="1"/>
</dbReference>
<organism evidence="5 6">
    <name type="scientific">Debaryomyces fabryi</name>
    <dbReference type="NCBI Taxonomy" id="58627"/>
    <lineage>
        <taxon>Eukaryota</taxon>
        <taxon>Fungi</taxon>
        <taxon>Dikarya</taxon>
        <taxon>Ascomycota</taxon>
        <taxon>Saccharomycotina</taxon>
        <taxon>Pichiomycetes</taxon>
        <taxon>Debaryomycetaceae</taxon>
        <taxon>Debaryomyces</taxon>
    </lineage>
</organism>
<protein>
    <recommendedName>
        <fullName evidence="2">Long chronological lifespan protein 2</fullName>
    </recommendedName>
</protein>
<name>A0A0V1PQH1_9ASCO</name>
<feature type="chain" id="PRO_5006884433" description="Long chronological lifespan protein 2" evidence="4">
    <location>
        <begin position="18"/>
        <end position="131"/>
    </location>
</feature>
<evidence type="ECO:0000256" key="2">
    <source>
        <dbReference type="ARBA" id="ARBA00018534"/>
    </source>
</evidence>
<evidence type="ECO:0000256" key="4">
    <source>
        <dbReference type="SAM" id="SignalP"/>
    </source>
</evidence>
<gene>
    <name evidence="5" type="ORF">AC631_05759</name>
</gene>
<proteinExistence type="inferred from homology"/>
<comment type="similarity">
    <text evidence="1">Belongs to the LCL2 family.</text>
</comment>
<evidence type="ECO:0000313" key="5">
    <source>
        <dbReference type="EMBL" id="KRZ98480.1"/>
    </source>
</evidence>
<dbReference type="CDD" id="cd23996">
    <property type="entry name" value="LCL2-like"/>
    <property type="match status" value="1"/>
</dbReference>
<accession>A0A0V1PQH1</accession>
<dbReference type="GO" id="GO:0036503">
    <property type="term" value="P:ERAD pathway"/>
    <property type="evidence" value="ECO:0007669"/>
    <property type="project" value="TreeGrafter"/>
</dbReference>
<dbReference type="RefSeq" id="XP_015464583.1">
    <property type="nucleotide sequence ID" value="XM_015614588.1"/>
</dbReference>
<dbReference type="AlphaFoldDB" id="A0A0V1PQH1"/>
<dbReference type="PANTHER" id="PTHR38425:SF1">
    <property type="entry name" value="LONG CHRONOLOGICAL LIFESPAN PROTEIN 2"/>
    <property type="match status" value="1"/>
</dbReference>
<feature type="signal peptide" evidence="4">
    <location>
        <begin position="1"/>
        <end position="17"/>
    </location>
</feature>
<keyword evidence="6" id="KW-1185">Reference proteome</keyword>
<reference evidence="5 6" key="1">
    <citation type="submission" date="2015-11" db="EMBL/GenBank/DDBJ databases">
        <title>The genome of Debaryomyces fabryi.</title>
        <authorList>
            <person name="Tafer H."/>
            <person name="Lopandic K."/>
        </authorList>
    </citation>
    <scope>NUCLEOTIDE SEQUENCE [LARGE SCALE GENOMIC DNA]</scope>
    <source>
        <strain evidence="5 6">CBS 789</strain>
    </source>
</reference>
<evidence type="ECO:0000256" key="3">
    <source>
        <dbReference type="ARBA" id="ARBA00022729"/>
    </source>
</evidence>
<keyword evidence="3 4" id="KW-0732">Signal</keyword>
<evidence type="ECO:0000313" key="6">
    <source>
        <dbReference type="Proteomes" id="UP000054251"/>
    </source>
</evidence>
<comment type="caution">
    <text evidence="5">The sequence shown here is derived from an EMBL/GenBank/DDBJ whole genome shotgun (WGS) entry which is preliminary data.</text>
</comment>
<evidence type="ECO:0000256" key="1">
    <source>
        <dbReference type="ARBA" id="ARBA00010545"/>
    </source>
</evidence>
<dbReference type="InterPro" id="IPR034543">
    <property type="entry name" value="LCL2"/>
</dbReference>
<dbReference type="Proteomes" id="UP000054251">
    <property type="component" value="Unassembled WGS sequence"/>
</dbReference>
<dbReference type="GeneID" id="26842768"/>
<sequence length="131" mass="14712">MIGNIIYILFTLTVVSANLFDFIHNQFQGNHQQAQKQTPGEYENANLNSGCSKYLCPDTSICVDAPKFCPCPYPSSQLRCFLPDGRYVCISKPAGEVSLKYADPKTNWKIDARDDNIRDCGWVGRAWKGLV</sequence>
<dbReference type="EMBL" id="LMYN01000272">
    <property type="protein sequence ID" value="KRZ98480.1"/>
    <property type="molecule type" value="Genomic_DNA"/>
</dbReference>
<dbReference type="OrthoDB" id="2234316at2759"/>